<evidence type="ECO:0000256" key="1">
    <source>
        <dbReference type="ARBA" id="ARBA00009437"/>
    </source>
</evidence>
<reference evidence="6" key="1">
    <citation type="submission" date="2021-01" db="EMBL/GenBank/DDBJ databases">
        <title>Ramlibacter sp. strain AW1 16S ribosomal RNA gene Genome sequencing and assembly.</title>
        <authorList>
            <person name="Kang M."/>
        </authorList>
    </citation>
    <scope>NUCLEOTIDE SEQUENCE</scope>
    <source>
        <strain evidence="6">AW1</strain>
    </source>
</reference>
<dbReference type="PROSITE" id="PS50931">
    <property type="entry name" value="HTH_LYSR"/>
    <property type="match status" value="1"/>
</dbReference>
<dbReference type="InterPro" id="IPR000847">
    <property type="entry name" value="LysR_HTH_N"/>
</dbReference>
<organism evidence="6 7">
    <name type="scientific">Ramlibacter aurantiacus</name>
    <dbReference type="NCBI Taxonomy" id="2801330"/>
    <lineage>
        <taxon>Bacteria</taxon>
        <taxon>Pseudomonadati</taxon>
        <taxon>Pseudomonadota</taxon>
        <taxon>Betaproteobacteria</taxon>
        <taxon>Burkholderiales</taxon>
        <taxon>Comamonadaceae</taxon>
        <taxon>Ramlibacter</taxon>
    </lineage>
</organism>
<accession>A0A937D3H6</accession>
<dbReference type="Pfam" id="PF00126">
    <property type="entry name" value="HTH_1"/>
    <property type="match status" value="1"/>
</dbReference>
<dbReference type="SUPFAM" id="SSF46785">
    <property type="entry name" value="Winged helix' DNA-binding domain"/>
    <property type="match status" value="1"/>
</dbReference>
<dbReference type="EMBL" id="JAEQNA010000009">
    <property type="protein sequence ID" value="MBL0422674.1"/>
    <property type="molecule type" value="Genomic_DNA"/>
</dbReference>
<evidence type="ECO:0000256" key="4">
    <source>
        <dbReference type="ARBA" id="ARBA00023163"/>
    </source>
</evidence>
<evidence type="ECO:0000313" key="7">
    <source>
        <dbReference type="Proteomes" id="UP000613011"/>
    </source>
</evidence>
<proteinExistence type="inferred from homology"/>
<dbReference type="PANTHER" id="PTHR30419:SF8">
    <property type="entry name" value="NITROGEN ASSIMILATION TRANSCRIPTIONAL ACTIVATOR-RELATED"/>
    <property type="match status" value="1"/>
</dbReference>
<dbReference type="GO" id="GO:0005829">
    <property type="term" value="C:cytosol"/>
    <property type="evidence" value="ECO:0007669"/>
    <property type="project" value="TreeGrafter"/>
</dbReference>
<keyword evidence="3" id="KW-0238">DNA-binding</keyword>
<keyword evidence="7" id="KW-1185">Reference proteome</keyword>
<name>A0A937D3H6_9BURK</name>
<dbReference type="GO" id="GO:0003677">
    <property type="term" value="F:DNA binding"/>
    <property type="evidence" value="ECO:0007669"/>
    <property type="project" value="UniProtKB-KW"/>
</dbReference>
<dbReference type="Gene3D" id="1.10.10.10">
    <property type="entry name" value="Winged helix-like DNA-binding domain superfamily/Winged helix DNA-binding domain"/>
    <property type="match status" value="1"/>
</dbReference>
<dbReference type="SUPFAM" id="SSF53850">
    <property type="entry name" value="Periplasmic binding protein-like II"/>
    <property type="match status" value="1"/>
</dbReference>
<dbReference type="PANTHER" id="PTHR30419">
    <property type="entry name" value="HTH-TYPE TRANSCRIPTIONAL REGULATOR YBHD"/>
    <property type="match status" value="1"/>
</dbReference>
<dbReference type="Gene3D" id="3.40.190.10">
    <property type="entry name" value="Periplasmic binding protein-like II"/>
    <property type="match status" value="2"/>
</dbReference>
<dbReference type="GO" id="GO:0003700">
    <property type="term" value="F:DNA-binding transcription factor activity"/>
    <property type="evidence" value="ECO:0007669"/>
    <property type="project" value="InterPro"/>
</dbReference>
<dbReference type="Proteomes" id="UP000613011">
    <property type="component" value="Unassembled WGS sequence"/>
</dbReference>
<evidence type="ECO:0000256" key="2">
    <source>
        <dbReference type="ARBA" id="ARBA00023015"/>
    </source>
</evidence>
<comment type="similarity">
    <text evidence="1">Belongs to the LysR transcriptional regulatory family.</text>
</comment>
<feature type="domain" description="HTH lysR-type" evidence="5">
    <location>
        <begin position="1"/>
        <end position="58"/>
    </location>
</feature>
<dbReference type="InterPro" id="IPR005119">
    <property type="entry name" value="LysR_subst-bd"/>
</dbReference>
<dbReference type="AlphaFoldDB" id="A0A937D3H6"/>
<dbReference type="InterPro" id="IPR050950">
    <property type="entry name" value="HTH-type_LysR_regulators"/>
</dbReference>
<comment type="caution">
    <text evidence="6">The sequence shown here is derived from an EMBL/GenBank/DDBJ whole genome shotgun (WGS) entry which is preliminary data.</text>
</comment>
<gene>
    <name evidence="6" type="ORF">JI739_20235</name>
</gene>
<protein>
    <submittedName>
        <fullName evidence="6">LysR family transcriptional regulator</fullName>
    </submittedName>
</protein>
<evidence type="ECO:0000256" key="3">
    <source>
        <dbReference type="ARBA" id="ARBA00023125"/>
    </source>
</evidence>
<keyword evidence="4" id="KW-0804">Transcription</keyword>
<sequence length="311" mass="33205">MDASAFEYFHAVARTGSISRASVELGMEPSTVTRHIARLEQDAGVKLFHRSGRGMLLTDAGALLLQEAGKVVDTLQHARRVAADLAAGGPSQIVVAAQPTIVKVCFAAMAHALRSRYPRARVRVIEGSAHELVSWLHQGKVDAALLYVPHLAQGHAGGEVLLREPLHCIFPAVQPAPPGPVTVPAALELPLILPSTSHGLRALAESWAQRHGKSLDVVLECDGSTSMTRRMVQAGLGCTILPLASVEEEVGRGLLQAVRIEGPEALRSVVLATAQNRPPVTGLLDITHLLRDTVFQLVDAGRWPGVDRRTA</sequence>
<dbReference type="FunFam" id="1.10.10.10:FF:000001">
    <property type="entry name" value="LysR family transcriptional regulator"/>
    <property type="match status" value="1"/>
</dbReference>
<dbReference type="InterPro" id="IPR036388">
    <property type="entry name" value="WH-like_DNA-bd_sf"/>
</dbReference>
<evidence type="ECO:0000259" key="5">
    <source>
        <dbReference type="PROSITE" id="PS50931"/>
    </source>
</evidence>
<dbReference type="Pfam" id="PF03466">
    <property type="entry name" value="LysR_substrate"/>
    <property type="match status" value="1"/>
</dbReference>
<dbReference type="RefSeq" id="WP_201685809.1">
    <property type="nucleotide sequence ID" value="NZ_JAEQNA010000009.1"/>
</dbReference>
<dbReference type="InterPro" id="IPR036390">
    <property type="entry name" value="WH_DNA-bd_sf"/>
</dbReference>
<keyword evidence="2" id="KW-0805">Transcription regulation</keyword>
<evidence type="ECO:0000313" key="6">
    <source>
        <dbReference type="EMBL" id="MBL0422674.1"/>
    </source>
</evidence>